<dbReference type="EMBL" id="BAAAUV010000055">
    <property type="protein sequence ID" value="GAA3243019.1"/>
    <property type="molecule type" value="Genomic_DNA"/>
</dbReference>
<dbReference type="InterPro" id="IPR001128">
    <property type="entry name" value="Cyt_P450"/>
</dbReference>
<dbReference type="PANTHER" id="PTHR46696:SF1">
    <property type="entry name" value="CYTOCHROME P450 YJIB-RELATED"/>
    <property type="match status" value="1"/>
</dbReference>
<evidence type="ECO:0000256" key="2">
    <source>
        <dbReference type="RuleBase" id="RU000461"/>
    </source>
</evidence>
<dbReference type="Gene3D" id="1.10.630.10">
    <property type="entry name" value="Cytochrome P450"/>
    <property type="match status" value="1"/>
</dbReference>
<keyword evidence="2" id="KW-0408">Iron</keyword>
<dbReference type="PANTHER" id="PTHR46696">
    <property type="entry name" value="P450, PUTATIVE (EUROFUNG)-RELATED"/>
    <property type="match status" value="1"/>
</dbReference>
<keyword evidence="2" id="KW-0349">Heme</keyword>
<proteinExistence type="inferred from homology"/>
<dbReference type="CDD" id="cd20625">
    <property type="entry name" value="CYP164-like"/>
    <property type="match status" value="1"/>
</dbReference>
<name>A0ABP6QMN7_9ACTN</name>
<dbReference type="PRINTS" id="PR00385">
    <property type="entry name" value="P450"/>
</dbReference>
<dbReference type="InterPro" id="IPR017972">
    <property type="entry name" value="Cyt_P450_CS"/>
</dbReference>
<keyword evidence="2" id="KW-0479">Metal-binding</keyword>
<comment type="caution">
    <text evidence="3">The sequence shown here is derived from an EMBL/GenBank/DDBJ whole genome shotgun (WGS) entry which is preliminary data.</text>
</comment>
<keyword evidence="4" id="KW-1185">Reference proteome</keyword>
<dbReference type="SUPFAM" id="SSF48264">
    <property type="entry name" value="Cytochrome P450"/>
    <property type="match status" value="1"/>
</dbReference>
<keyword evidence="2" id="KW-0560">Oxidoreductase</keyword>
<reference evidence="4" key="1">
    <citation type="journal article" date="2019" name="Int. J. Syst. Evol. Microbiol.">
        <title>The Global Catalogue of Microorganisms (GCM) 10K type strain sequencing project: providing services to taxonomists for standard genome sequencing and annotation.</title>
        <authorList>
            <consortium name="The Broad Institute Genomics Platform"/>
            <consortium name="The Broad Institute Genome Sequencing Center for Infectious Disease"/>
            <person name="Wu L."/>
            <person name="Ma J."/>
        </authorList>
    </citation>
    <scope>NUCLEOTIDE SEQUENCE [LARGE SCALE GENOMIC DNA]</scope>
    <source>
        <strain evidence="4">JCM 9377</strain>
    </source>
</reference>
<evidence type="ECO:0000256" key="1">
    <source>
        <dbReference type="ARBA" id="ARBA00010617"/>
    </source>
</evidence>
<evidence type="ECO:0000313" key="4">
    <source>
        <dbReference type="Proteomes" id="UP001501237"/>
    </source>
</evidence>
<sequence length="354" mass="37852">MSESVRYDEPSGSWLVSGHEQASAVLRGGGWSSDPRLIRGAPPEVKELPPGNLLFSDPPDHTRIRRLLSPAFTPRSIEALRPRVVDIVEAVLKGLDDSIDLLDEVAYLIPVAVIAELLDVGSDGAELLLDLTPALVRQLEFGATADDMVGATAAATDLTMFLTPYIAERRNRPGADFISAMLAVPDGLSDSEVATTCVLLLAAGHETTANLIANSALALLLDPSQIPHLLADPARAVEELLRVEGPIKTAARTALTDHRLDGELIPAGDTVQVLLQEAGRGQGPLDLSRAPLPHLAFGSGIHYCLGQALARMEAVEALPRLFTAFPALRLESHRWRSSTTFHALDELRVSGLHG</sequence>
<dbReference type="PROSITE" id="PS00086">
    <property type="entry name" value="CYTOCHROME_P450"/>
    <property type="match status" value="1"/>
</dbReference>
<dbReference type="PRINTS" id="PR00359">
    <property type="entry name" value="BP450"/>
</dbReference>
<comment type="similarity">
    <text evidence="1 2">Belongs to the cytochrome P450 family.</text>
</comment>
<protein>
    <submittedName>
        <fullName evidence="3">Cytochrome P450</fullName>
    </submittedName>
</protein>
<dbReference type="Pfam" id="PF00067">
    <property type="entry name" value="p450"/>
    <property type="match status" value="1"/>
</dbReference>
<gene>
    <name evidence="3" type="ORF">GCM10010468_80940</name>
</gene>
<evidence type="ECO:0000313" key="3">
    <source>
        <dbReference type="EMBL" id="GAA3243019.1"/>
    </source>
</evidence>
<accession>A0ABP6QMN7</accession>
<dbReference type="RefSeq" id="WP_344839990.1">
    <property type="nucleotide sequence ID" value="NZ_BAAAUV010000055.1"/>
</dbReference>
<dbReference type="InterPro" id="IPR002397">
    <property type="entry name" value="Cyt_P450_B"/>
</dbReference>
<organism evidence="3 4">
    <name type="scientific">Actinocorallia longicatena</name>
    <dbReference type="NCBI Taxonomy" id="111803"/>
    <lineage>
        <taxon>Bacteria</taxon>
        <taxon>Bacillati</taxon>
        <taxon>Actinomycetota</taxon>
        <taxon>Actinomycetes</taxon>
        <taxon>Streptosporangiales</taxon>
        <taxon>Thermomonosporaceae</taxon>
        <taxon>Actinocorallia</taxon>
    </lineage>
</organism>
<dbReference type="Proteomes" id="UP001501237">
    <property type="component" value="Unassembled WGS sequence"/>
</dbReference>
<dbReference type="InterPro" id="IPR036396">
    <property type="entry name" value="Cyt_P450_sf"/>
</dbReference>
<keyword evidence="2" id="KW-0503">Monooxygenase</keyword>